<dbReference type="InterPro" id="IPR047216">
    <property type="entry name" value="Endonuclease_DUF559_bact"/>
</dbReference>
<evidence type="ECO:0000259" key="1">
    <source>
        <dbReference type="Pfam" id="PF04480"/>
    </source>
</evidence>
<dbReference type="CDD" id="cd01038">
    <property type="entry name" value="Endonuclease_DUF559"/>
    <property type="match status" value="1"/>
</dbReference>
<keyword evidence="2" id="KW-0255">Endonuclease</keyword>
<dbReference type="EMBL" id="RZUL01000003">
    <property type="protein sequence ID" value="RVT40770.1"/>
    <property type="molecule type" value="Genomic_DNA"/>
</dbReference>
<dbReference type="InterPro" id="IPR011335">
    <property type="entry name" value="Restrct_endonuc-II-like"/>
</dbReference>
<comment type="caution">
    <text evidence="2">The sequence shown here is derived from an EMBL/GenBank/DDBJ whole genome shotgun (WGS) entry which is preliminary data.</text>
</comment>
<evidence type="ECO:0000313" key="3">
    <source>
        <dbReference type="Proteomes" id="UP000282977"/>
    </source>
</evidence>
<keyword evidence="2" id="KW-0378">Hydrolase</keyword>
<accession>A0A437J6J7</accession>
<keyword evidence="2" id="KW-0540">Nuclease</keyword>
<evidence type="ECO:0000313" key="2">
    <source>
        <dbReference type="EMBL" id="RVT40770.1"/>
    </source>
</evidence>
<dbReference type="OrthoDB" id="9798754at2"/>
<dbReference type="Gene3D" id="3.40.960.10">
    <property type="entry name" value="VSR Endonuclease"/>
    <property type="match status" value="1"/>
</dbReference>
<keyword evidence="3" id="KW-1185">Reference proteome</keyword>
<dbReference type="Proteomes" id="UP000282977">
    <property type="component" value="Unassembled WGS sequence"/>
</dbReference>
<dbReference type="GO" id="GO:0004519">
    <property type="term" value="F:endonuclease activity"/>
    <property type="evidence" value="ECO:0007669"/>
    <property type="project" value="UniProtKB-KW"/>
</dbReference>
<name>A0A437J6J7_9SPHN</name>
<dbReference type="InterPro" id="IPR007569">
    <property type="entry name" value="DUF559"/>
</dbReference>
<dbReference type="PANTHER" id="PTHR38590:SF1">
    <property type="entry name" value="BLL0828 PROTEIN"/>
    <property type="match status" value="1"/>
</dbReference>
<dbReference type="SUPFAM" id="SSF52980">
    <property type="entry name" value="Restriction endonuclease-like"/>
    <property type="match status" value="1"/>
</dbReference>
<dbReference type="RefSeq" id="WP_127690767.1">
    <property type="nucleotide sequence ID" value="NZ_RZUL01000003.1"/>
</dbReference>
<dbReference type="AlphaFoldDB" id="A0A437J6J7"/>
<feature type="domain" description="DUF559" evidence="1">
    <location>
        <begin position="1"/>
        <end position="98"/>
    </location>
</feature>
<protein>
    <submittedName>
        <fullName evidence="2">Endonuclease domain-containing protein</fullName>
    </submittedName>
</protein>
<proteinExistence type="predicted"/>
<sequence>MRSNPTEAERKLWMLLRGKRLGGFKFKRQQPITPYIIDFVCFEYRLIVEVDGSQHADNAYDTKRDDWLKSQGFKILRLWNNDIMNDEEGVLAAIMVALEVDKAASSRLID</sequence>
<gene>
    <name evidence="2" type="ORF">ENE74_09820</name>
</gene>
<reference evidence="2 3" key="1">
    <citation type="submission" date="2019-01" db="EMBL/GenBank/DDBJ databases">
        <authorList>
            <person name="Chen W.-M."/>
        </authorList>
    </citation>
    <scope>NUCLEOTIDE SEQUENCE [LARGE SCALE GENOMIC DNA]</scope>
    <source>
        <strain evidence="2 3">TLA-22</strain>
    </source>
</reference>
<dbReference type="Pfam" id="PF04480">
    <property type="entry name" value="DUF559"/>
    <property type="match status" value="1"/>
</dbReference>
<dbReference type="PANTHER" id="PTHR38590">
    <property type="entry name" value="BLL0828 PROTEIN"/>
    <property type="match status" value="1"/>
</dbReference>
<organism evidence="2 3">
    <name type="scientific">Sphingobium algorifonticola</name>
    <dbReference type="NCBI Taxonomy" id="2008318"/>
    <lineage>
        <taxon>Bacteria</taxon>
        <taxon>Pseudomonadati</taxon>
        <taxon>Pseudomonadota</taxon>
        <taxon>Alphaproteobacteria</taxon>
        <taxon>Sphingomonadales</taxon>
        <taxon>Sphingomonadaceae</taxon>
        <taxon>Sphingobium</taxon>
    </lineage>
</organism>